<feature type="region of interest" description="Disordered" evidence="1">
    <location>
        <begin position="1"/>
        <end position="20"/>
    </location>
</feature>
<dbReference type="PANTHER" id="PTHR13513:SF9">
    <property type="entry name" value="E3 UBIQUITIN-PROTEIN LIGASE UBR7-RELATED"/>
    <property type="match status" value="1"/>
</dbReference>
<evidence type="ECO:0000256" key="1">
    <source>
        <dbReference type="SAM" id="MobiDB-lite"/>
    </source>
</evidence>
<dbReference type="EMBL" id="CAXLJM020000010">
    <property type="protein sequence ID" value="CAL8076166.1"/>
    <property type="molecule type" value="Genomic_DNA"/>
</dbReference>
<reference evidence="2 3" key="1">
    <citation type="submission" date="2024-08" db="EMBL/GenBank/DDBJ databases">
        <authorList>
            <person name="Cucini C."/>
            <person name="Frati F."/>
        </authorList>
    </citation>
    <scope>NUCLEOTIDE SEQUENCE [LARGE SCALE GENOMIC DNA]</scope>
</reference>
<gene>
    <name evidence="2" type="ORF">ODALV1_LOCUS3379</name>
</gene>
<evidence type="ECO:0000313" key="2">
    <source>
        <dbReference type="EMBL" id="CAL8076166.1"/>
    </source>
</evidence>
<comment type="caution">
    <text evidence="2">The sequence shown here is derived from an EMBL/GenBank/DDBJ whole genome shotgun (WGS) entry which is preliminary data.</text>
</comment>
<dbReference type="InterPro" id="IPR040204">
    <property type="entry name" value="UBR7"/>
</dbReference>
<protein>
    <submittedName>
        <fullName evidence="2">Uncharacterized protein</fullName>
    </submittedName>
</protein>
<dbReference type="Proteomes" id="UP001642540">
    <property type="component" value="Unassembled WGS sequence"/>
</dbReference>
<organism evidence="2 3">
    <name type="scientific">Orchesella dallaii</name>
    <dbReference type="NCBI Taxonomy" id="48710"/>
    <lineage>
        <taxon>Eukaryota</taxon>
        <taxon>Metazoa</taxon>
        <taxon>Ecdysozoa</taxon>
        <taxon>Arthropoda</taxon>
        <taxon>Hexapoda</taxon>
        <taxon>Collembola</taxon>
        <taxon>Entomobryomorpha</taxon>
        <taxon>Entomobryoidea</taxon>
        <taxon>Orchesellidae</taxon>
        <taxon>Orchesellinae</taxon>
        <taxon>Orchesella</taxon>
    </lineage>
</organism>
<sequence>MVDPDNFIPNQPVDPIKRSPDSKCLLPERYQEGMEHIQGIVAWNLRGKLCTCAECVEMYQTLSVTFLIDDEDSMENYCKVGLKAHENRVETKIGDFDKTLGTLDRYSQGRLAEGTNNLLKGLKRMLSSKTDGTPVTVDDVTKMMTNVRKKRR</sequence>
<proteinExistence type="predicted"/>
<name>A0ABP1PSU5_9HEXA</name>
<accession>A0ABP1PSU5</accession>
<dbReference type="PANTHER" id="PTHR13513">
    <property type="entry name" value="E3 UBIQUITIN-PROTEIN LIGASE UBR7"/>
    <property type="match status" value="1"/>
</dbReference>
<keyword evidence="3" id="KW-1185">Reference proteome</keyword>
<evidence type="ECO:0000313" key="3">
    <source>
        <dbReference type="Proteomes" id="UP001642540"/>
    </source>
</evidence>